<dbReference type="EMBL" id="CP014544">
    <property type="protein sequence ID" value="AMO69944.1"/>
    <property type="molecule type" value="Genomic_DNA"/>
</dbReference>
<sequence length="160" mass="17828">MVLFRLAIAQRDETNIMAQGDYVNKEIIMKLFLIIISSIFILGCGSSTYFDNAPGEGKIAFFNYSYEKVWGAAIGAVNELQLELKTQDRDQGKIIAISTSAESAGDNVEIIIAKVEEVSATVEVIFILENKRRTETVDWSDIIIKKHCCPINIHIKHSCG</sequence>
<feature type="transmembrane region" description="Helical" evidence="1">
    <location>
        <begin position="27"/>
        <end position="50"/>
    </location>
</feature>
<protein>
    <recommendedName>
        <fullName evidence="4">DUF3568 family protein</fullName>
    </recommendedName>
</protein>
<dbReference type="AlphaFoldDB" id="A0A127M9M1"/>
<accession>A0A127M9M1</accession>
<keyword evidence="1" id="KW-0472">Membrane</keyword>
<proteinExistence type="predicted"/>
<keyword evidence="1" id="KW-1133">Transmembrane helix</keyword>
<dbReference type="Proteomes" id="UP000074119">
    <property type="component" value="Chromosome"/>
</dbReference>
<evidence type="ECO:0008006" key="4">
    <source>
        <dbReference type="Google" id="ProtNLM"/>
    </source>
</evidence>
<gene>
    <name evidence="2" type="ORF">AZF00_17275</name>
</gene>
<evidence type="ECO:0000256" key="1">
    <source>
        <dbReference type="SAM" id="Phobius"/>
    </source>
</evidence>
<dbReference type="KEGG" id="zal:AZF00_17275"/>
<evidence type="ECO:0000313" key="3">
    <source>
        <dbReference type="Proteomes" id="UP000074119"/>
    </source>
</evidence>
<name>A0A127M9M1_9GAMM</name>
<reference evidence="2 3" key="1">
    <citation type="submission" date="2015-12" db="EMBL/GenBank/DDBJ databases">
        <authorList>
            <person name="Shamseldin A."/>
            <person name="Moawad H."/>
            <person name="Abd El-Rahim W.M."/>
            <person name="Sadowsky M.J."/>
        </authorList>
    </citation>
    <scope>NUCLEOTIDE SEQUENCE [LARGE SCALE GENOMIC DNA]</scope>
    <source>
        <strain evidence="2 3">SM2</strain>
    </source>
</reference>
<organism evidence="2 3">
    <name type="scientific">Zhongshania aliphaticivorans</name>
    <dbReference type="NCBI Taxonomy" id="1470434"/>
    <lineage>
        <taxon>Bacteria</taxon>
        <taxon>Pseudomonadati</taxon>
        <taxon>Pseudomonadota</taxon>
        <taxon>Gammaproteobacteria</taxon>
        <taxon>Cellvibrionales</taxon>
        <taxon>Spongiibacteraceae</taxon>
        <taxon>Zhongshania</taxon>
    </lineage>
</organism>
<evidence type="ECO:0000313" key="2">
    <source>
        <dbReference type="EMBL" id="AMO69944.1"/>
    </source>
</evidence>
<keyword evidence="1" id="KW-0812">Transmembrane</keyword>